<dbReference type="HOGENOM" id="CLU_2296943_0_0_1"/>
<sequence length="101" mass="10894">MEGNAVSCAECLALHGEVLLLSIRRSYVWIINGTNPVNTLPCGECGYLTEEIYINLDIYPLRPISSHRISKILATKDIDGIAGNNNVGSEASTSSGKRMIA</sequence>
<feature type="region of interest" description="Disordered" evidence="1">
    <location>
        <begin position="80"/>
        <end position="101"/>
    </location>
</feature>
<evidence type="ECO:0000313" key="2">
    <source>
        <dbReference type="EMBL" id="CCA25256.1"/>
    </source>
</evidence>
<organism evidence="2">
    <name type="scientific">Albugo laibachii Nc14</name>
    <dbReference type="NCBI Taxonomy" id="890382"/>
    <lineage>
        <taxon>Eukaryota</taxon>
        <taxon>Sar</taxon>
        <taxon>Stramenopiles</taxon>
        <taxon>Oomycota</taxon>
        <taxon>Peronosporomycetes</taxon>
        <taxon>Albuginales</taxon>
        <taxon>Albuginaceae</taxon>
        <taxon>Albugo</taxon>
    </lineage>
</organism>
<reference evidence="2" key="1">
    <citation type="journal article" date="2011" name="PLoS Biol.">
        <title>Gene gain and loss during evolution of obligate parasitism in the white rust pathogen of Arabidopsis thaliana.</title>
        <authorList>
            <person name="Kemen E."/>
            <person name="Gardiner A."/>
            <person name="Schultz-Larsen T."/>
            <person name="Kemen A.C."/>
            <person name="Balmuth A.L."/>
            <person name="Robert-Seilaniantz A."/>
            <person name="Bailey K."/>
            <person name="Holub E."/>
            <person name="Studholme D.J."/>
            <person name="Maclean D."/>
            <person name="Jones J.D."/>
        </authorList>
    </citation>
    <scope>NUCLEOTIDE SEQUENCE</scope>
</reference>
<dbReference type="EMBL" id="FR824330">
    <property type="protein sequence ID" value="CCA25256.1"/>
    <property type="molecule type" value="Genomic_DNA"/>
</dbReference>
<gene>
    <name evidence="2" type="primary">AlNc14C285G10165</name>
    <name evidence="2" type="ORF">ALNC14_114000</name>
</gene>
<proteinExistence type="predicted"/>
<evidence type="ECO:0000256" key="1">
    <source>
        <dbReference type="SAM" id="MobiDB-lite"/>
    </source>
</evidence>
<dbReference type="AlphaFoldDB" id="F0WV19"/>
<protein>
    <submittedName>
        <fullName evidence="2">AlNc14C285G10165 protein</fullName>
    </submittedName>
</protein>
<accession>F0WV19</accession>
<feature type="compositionally biased region" description="Polar residues" evidence="1">
    <location>
        <begin position="83"/>
        <end position="101"/>
    </location>
</feature>
<name>F0WV19_9STRA</name>
<reference evidence="2" key="2">
    <citation type="submission" date="2011-02" db="EMBL/GenBank/DDBJ databases">
        <authorList>
            <person name="MacLean D."/>
        </authorList>
    </citation>
    <scope>NUCLEOTIDE SEQUENCE</scope>
</reference>